<dbReference type="InterPro" id="IPR007770">
    <property type="entry name" value="DMP"/>
</dbReference>
<sequence>MEAINPDLELGQSSPDKTNNQASSSVRTVPYTDRTLASAANLVQLLPSGTVLAFQALSPSFSNHGTCYTSNKYLSLSLIIVCSLSCIFFSFTDSFLGGDGKHYYGVSTVRGLYVFNDDCVTGEERRRRFGDLRKYRIRLLDFVHAFLSVVLFWTVSWGDADIQTCFFPDGGHNAMEVLVNLPLGVGVLSSMVFMVFPTSRKGIGYSDASPRQTS</sequence>
<evidence type="ECO:0000256" key="7">
    <source>
        <dbReference type="SAM" id="Phobius"/>
    </source>
</evidence>
<dbReference type="GO" id="GO:0010256">
    <property type="term" value="P:endomembrane system organization"/>
    <property type="evidence" value="ECO:0007669"/>
    <property type="project" value="TreeGrafter"/>
</dbReference>
<proteinExistence type="inferred from homology"/>
<evidence type="ECO:0000256" key="4">
    <source>
        <dbReference type="ARBA" id="ARBA00022989"/>
    </source>
</evidence>
<keyword evidence="9" id="KW-1185">Reference proteome</keyword>
<feature type="transmembrane region" description="Helical" evidence="7">
    <location>
        <begin position="135"/>
        <end position="157"/>
    </location>
</feature>
<dbReference type="Pfam" id="PF05078">
    <property type="entry name" value="DUF679"/>
    <property type="match status" value="1"/>
</dbReference>
<comment type="similarity">
    <text evidence="2">Belongs to the plant DMP1 protein family.</text>
</comment>
<evidence type="ECO:0000256" key="6">
    <source>
        <dbReference type="SAM" id="MobiDB-lite"/>
    </source>
</evidence>
<evidence type="ECO:0000256" key="2">
    <source>
        <dbReference type="ARBA" id="ARBA00008707"/>
    </source>
</evidence>
<reference evidence="8" key="2">
    <citation type="submission" date="2023-06" db="EMBL/GenBank/DDBJ databases">
        <authorList>
            <person name="Ma L."/>
            <person name="Liu K.-W."/>
            <person name="Li Z."/>
            <person name="Hsiao Y.-Y."/>
            <person name="Qi Y."/>
            <person name="Fu T."/>
            <person name="Tang G."/>
            <person name="Zhang D."/>
            <person name="Sun W.-H."/>
            <person name="Liu D.-K."/>
            <person name="Li Y."/>
            <person name="Chen G.-Z."/>
            <person name="Liu X.-D."/>
            <person name="Liao X.-Y."/>
            <person name="Jiang Y.-T."/>
            <person name="Yu X."/>
            <person name="Hao Y."/>
            <person name="Huang J."/>
            <person name="Zhao X.-W."/>
            <person name="Ke S."/>
            <person name="Chen Y.-Y."/>
            <person name="Wu W.-L."/>
            <person name="Hsu J.-L."/>
            <person name="Lin Y.-F."/>
            <person name="Huang M.-D."/>
            <person name="Li C.-Y."/>
            <person name="Huang L."/>
            <person name="Wang Z.-W."/>
            <person name="Zhao X."/>
            <person name="Zhong W.-Y."/>
            <person name="Peng D.-H."/>
            <person name="Ahmad S."/>
            <person name="Lan S."/>
            <person name="Zhang J.-S."/>
            <person name="Tsai W.-C."/>
            <person name="Van De Peer Y."/>
            <person name="Liu Z.-J."/>
        </authorList>
    </citation>
    <scope>NUCLEOTIDE SEQUENCE</scope>
    <source>
        <strain evidence="8">CP</strain>
        <tissue evidence="8">Leaves</tissue>
    </source>
</reference>
<dbReference type="AlphaFoldDB" id="A0AAV9CS49"/>
<reference evidence="8" key="1">
    <citation type="journal article" date="2023" name="Nat. Commun.">
        <title>Diploid and tetraploid genomes of Acorus and the evolution of monocots.</title>
        <authorList>
            <person name="Ma L."/>
            <person name="Liu K.W."/>
            <person name="Li Z."/>
            <person name="Hsiao Y.Y."/>
            <person name="Qi Y."/>
            <person name="Fu T."/>
            <person name="Tang G.D."/>
            <person name="Zhang D."/>
            <person name="Sun W.H."/>
            <person name="Liu D.K."/>
            <person name="Li Y."/>
            <person name="Chen G.Z."/>
            <person name="Liu X.D."/>
            <person name="Liao X.Y."/>
            <person name="Jiang Y.T."/>
            <person name="Yu X."/>
            <person name="Hao Y."/>
            <person name="Huang J."/>
            <person name="Zhao X.W."/>
            <person name="Ke S."/>
            <person name="Chen Y.Y."/>
            <person name="Wu W.L."/>
            <person name="Hsu J.L."/>
            <person name="Lin Y.F."/>
            <person name="Huang M.D."/>
            <person name="Li C.Y."/>
            <person name="Huang L."/>
            <person name="Wang Z.W."/>
            <person name="Zhao X."/>
            <person name="Zhong W.Y."/>
            <person name="Peng D.H."/>
            <person name="Ahmad S."/>
            <person name="Lan S."/>
            <person name="Zhang J.S."/>
            <person name="Tsai W.C."/>
            <person name="Van de Peer Y."/>
            <person name="Liu Z.J."/>
        </authorList>
    </citation>
    <scope>NUCLEOTIDE SEQUENCE</scope>
    <source>
        <strain evidence="8">CP</strain>
    </source>
</reference>
<name>A0AAV9CS49_ACOCL</name>
<comment type="subcellular location">
    <subcellularLocation>
        <location evidence="1">Membrane</location>
        <topology evidence="1">Multi-pass membrane protein</topology>
    </subcellularLocation>
</comment>
<evidence type="ECO:0000256" key="5">
    <source>
        <dbReference type="ARBA" id="ARBA00023136"/>
    </source>
</evidence>
<keyword evidence="4 7" id="KW-1133">Transmembrane helix</keyword>
<dbReference type="EMBL" id="JAUJYO010000017">
    <property type="protein sequence ID" value="KAK1291760.1"/>
    <property type="molecule type" value="Genomic_DNA"/>
</dbReference>
<evidence type="ECO:0000313" key="8">
    <source>
        <dbReference type="EMBL" id="KAK1291760.1"/>
    </source>
</evidence>
<feature type="compositionally biased region" description="Polar residues" evidence="6">
    <location>
        <begin position="11"/>
        <end position="26"/>
    </location>
</feature>
<protein>
    <submittedName>
        <fullName evidence="8">Uncharacterized protein</fullName>
    </submittedName>
</protein>
<evidence type="ECO:0000256" key="3">
    <source>
        <dbReference type="ARBA" id="ARBA00022692"/>
    </source>
</evidence>
<keyword evidence="3 7" id="KW-0812">Transmembrane</keyword>
<feature type="transmembrane region" description="Helical" evidence="7">
    <location>
        <begin position="177"/>
        <end position="196"/>
    </location>
</feature>
<comment type="caution">
    <text evidence="8">The sequence shown here is derived from an EMBL/GenBank/DDBJ whole genome shotgun (WGS) entry which is preliminary data.</text>
</comment>
<gene>
    <name evidence="8" type="ORF">QJS10_CPB17g01499</name>
</gene>
<dbReference type="PANTHER" id="PTHR31621:SF5">
    <property type="entry name" value="PROTEIN DMP10"/>
    <property type="match status" value="1"/>
</dbReference>
<feature type="transmembrane region" description="Helical" evidence="7">
    <location>
        <begin position="73"/>
        <end position="91"/>
    </location>
</feature>
<evidence type="ECO:0000256" key="1">
    <source>
        <dbReference type="ARBA" id="ARBA00004141"/>
    </source>
</evidence>
<dbReference type="PANTHER" id="PTHR31621">
    <property type="entry name" value="PROTEIN DMP3"/>
    <property type="match status" value="1"/>
</dbReference>
<feature type="region of interest" description="Disordered" evidence="6">
    <location>
        <begin position="1"/>
        <end position="26"/>
    </location>
</feature>
<keyword evidence="5 7" id="KW-0472">Membrane</keyword>
<accession>A0AAV9CS49</accession>
<dbReference type="GO" id="GO:0016020">
    <property type="term" value="C:membrane"/>
    <property type="evidence" value="ECO:0007669"/>
    <property type="project" value="UniProtKB-SubCell"/>
</dbReference>
<evidence type="ECO:0000313" key="9">
    <source>
        <dbReference type="Proteomes" id="UP001180020"/>
    </source>
</evidence>
<organism evidence="8 9">
    <name type="scientific">Acorus calamus</name>
    <name type="common">Sweet flag</name>
    <dbReference type="NCBI Taxonomy" id="4465"/>
    <lineage>
        <taxon>Eukaryota</taxon>
        <taxon>Viridiplantae</taxon>
        <taxon>Streptophyta</taxon>
        <taxon>Embryophyta</taxon>
        <taxon>Tracheophyta</taxon>
        <taxon>Spermatophyta</taxon>
        <taxon>Magnoliopsida</taxon>
        <taxon>Liliopsida</taxon>
        <taxon>Acoraceae</taxon>
        <taxon>Acorus</taxon>
    </lineage>
</organism>
<dbReference type="GO" id="GO:0005737">
    <property type="term" value="C:cytoplasm"/>
    <property type="evidence" value="ECO:0007669"/>
    <property type="project" value="UniProtKB-ARBA"/>
</dbReference>
<dbReference type="Proteomes" id="UP001180020">
    <property type="component" value="Unassembled WGS sequence"/>
</dbReference>